<evidence type="ECO:0000313" key="1">
    <source>
        <dbReference type="EMBL" id="GBP88719.1"/>
    </source>
</evidence>
<keyword evidence="2" id="KW-1185">Reference proteome</keyword>
<evidence type="ECO:0000313" key="2">
    <source>
        <dbReference type="Proteomes" id="UP000299102"/>
    </source>
</evidence>
<dbReference type="AlphaFoldDB" id="A0A4C1ZPA1"/>
<name>A0A4C1ZPA1_EUMVA</name>
<organism evidence="1 2">
    <name type="scientific">Eumeta variegata</name>
    <name type="common">Bagworm moth</name>
    <name type="synonym">Eumeta japonica</name>
    <dbReference type="NCBI Taxonomy" id="151549"/>
    <lineage>
        <taxon>Eukaryota</taxon>
        <taxon>Metazoa</taxon>
        <taxon>Ecdysozoa</taxon>
        <taxon>Arthropoda</taxon>
        <taxon>Hexapoda</taxon>
        <taxon>Insecta</taxon>
        <taxon>Pterygota</taxon>
        <taxon>Neoptera</taxon>
        <taxon>Endopterygota</taxon>
        <taxon>Lepidoptera</taxon>
        <taxon>Glossata</taxon>
        <taxon>Ditrysia</taxon>
        <taxon>Tineoidea</taxon>
        <taxon>Psychidae</taxon>
        <taxon>Oiketicinae</taxon>
        <taxon>Eumeta</taxon>
    </lineage>
</organism>
<sequence>MLDANIPARRLYLEKTTPLNPPLHTISSAAGKASERGNRYRDVTARHLQRAIDELGQWFRLWRIEVNPEKSAALQHLAASVRTVMTYASPVFAHAASKALHKLQASIQSNREVRCGMREAQVCPNYLYCDNDSDFSECTTRDLSATLQGEKINQALNTEYHQGNLPTTLQGEKINQALNTDEPQDVNSLTRIDSGSRMSPTVCKLTHRNRFWLEEEPHRM</sequence>
<gene>
    <name evidence="1" type="ORF">EVAR_60655_1</name>
</gene>
<comment type="caution">
    <text evidence="1">The sequence shown here is derived from an EMBL/GenBank/DDBJ whole genome shotgun (WGS) entry which is preliminary data.</text>
</comment>
<proteinExistence type="predicted"/>
<reference evidence="1 2" key="1">
    <citation type="journal article" date="2019" name="Commun. Biol.">
        <title>The bagworm genome reveals a unique fibroin gene that provides high tensile strength.</title>
        <authorList>
            <person name="Kono N."/>
            <person name="Nakamura H."/>
            <person name="Ohtoshi R."/>
            <person name="Tomita M."/>
            <person name="Numata K."/>
            <person name="Arakawa K."/>
        </authorList>
    </citation>
    <scope>NUCLEOTIDE SEQUENCE [LARGE SCALE GENOMIC DNA]</scope>
</reference>
<dbReference type="Proteomes" id="UP000299102">
    <property type="component" value="Unassembled WGS sequence"/>
</dbReference>
<protein>
    <submittedName>
        <fullName evidence="1">Uncharacterized protein</fullName>
    </submittedName>
</protein>
<dbReference type="EMBL" id="BGZK01001952">
    <property type="protein sequence ID" value="GBP88719.1"/>
    <property type="molecule type" value="Genomic_DNA"/>
</dbReference>
<dbReference type="OrthoDB" id="6627393at2759"/>
<accession>A0A4C1ZPA1</accession>